<reference evidence="12" key="1">
    <citation type="journal article" date="2019" name="Int. J. Syst. Evol. Microbiol.">
        <title>The Global Catalogue of Microorganisms (GCM) 10K type strain sequencing project: providing services to taxonomists for standard genome sequencing and annotation.</title>
        <authorList>
            <consortium name="The Broad Institute Genomics Platform"/>
            <consortium name="The Broad Institute Genome Sequencing Center for Infectious Disease"/>
            <person name="Wu L."/>
            <person name="Ma J."/>
        </authorList>
    </citation>
    <scope>NUCLEOTIDE SEQUENCE [LARGE SCALE GENOMIC DNA]</scope>
    <source>
        <strain evidence="12">JCM 18401</strain>
    </source>
</reference>
<dbReference type="HAMAP" id="MF_00772">
    <property type="entry name" value="OGT"/>
    <property type="match status" value="1"/>
</dbReference>
<evidence type="ECO:0000256" key="8">
    <source>
        <dbReference type="HAMAP-Rule" id="MF_00772"/>
    </source>
</evidence>
<evidence type="ECO:0000313" key="11">
    <source>
        <dbReference type="EMBL" id="GAA4878961.1"/>
    </source>
</evidence>
<feature type="domain" description="Methylated-DNA-[protein]-cysteine S-methyltransferase DNA binding" evidence="9">
    <location>
        <begin position="75"/>
        <end position="154"/>
    </location>
</feature>
<dbReference type="RefSeq" id="WP_345334192.1">
    <property type="nucleotide sequence ID" value="NZ_BAABJZ010000014.1"/>
</dbReference>
<dbReference type="SUPFAM" id="SSF46767">
    <property type="entry name" value="Methylated DNA-protein cysteine methyltransferase, C-terminal domain"/>
    <property type="match status" value="1"/>
</dbReference>
<evidence type="ECO:0000256" key="4">
    <source>
        <dbReference type="ARBA" id="ARBA00022679"/>
    </source>
</evidence>
<dbReference type="PANTHER" id="PTHR10815">
    <property type="entry name" value="METHYLATED-DNA--PROTEIN-CYSTEINE METHYLTRANSFERASE"/>
    <property type="match status" value="1"/>
</dbReference>
<dbReference type="NCBIfam" id="TIGR00589">
    <property type="entry name" value="ogt"/>
    <property type="match status" value="1"/>
</dbReference>
<keyword evidence="2 8" id="KW-0963">Cytoplasm</keyword>
<feature type="domain" description="Methylguanine DNA methyltransferase ribonuclease-like" evidence="10">
    <location>
        <begin position="6"/>
        <end position="70"/>
    </location>
</feature>
<evidence type="ECO:0000256" key="5">
    <source>
        <dbReference type="ARBA" id="ARBA00022763"/>
    </source>
</evidence>
<dbReference type="SUPFAM" id="SSF53155">
    <property type="entry name" value="Methylated DNA-protein cysteine methyltransferase domain"/>
    <property type="match status" value="1"/>
</dbReference>
<dbReference type="InterPro" id="IPR036217">
    <property type="entry name" value="MethylDNA_cys_MeTrfase_DNAb"/>
</dbReference>
<sequence length="157" mass="16877">MNYCEFNSPIGLILIAGDELGLRHIVLQAGALPMAAKPDWQHCPDGFKDAKRQLAEYFAGQRCEFDLKLAPQGTAFQCEVWQALQGIPYGKTASYGEIARAIGRPKAVRALGAANGRNPLPVVIPCHRVIGANGSLTGYAGGLELKQTLLALEHAHD</sequence>
<dbReference type="InterPro" id="IPR014048">
    <property type="entry name" value="MethylDNA_cys_MeTrfase_DNA-bd"/>
</dbReference>
<keyword evidence="5 8" id="KW-0227">DNA damage</keyword>
<dbReference type="Pfam" id="PF02870">
    <property type="entry name" value="Methyltransf_1N"/>
    <property type="match status" value="1"/>
</dbReference>
<dbReference type="InterPro" id="IPR008332">
    <property type="entry name" value="MethylG_MeTrfase_N"/>
</dbReference>
<dbReference type="InterPro" id="IPR036631">
    <property type="entry name" value="MGMT_N_sf"/>
</dbReference>
<evidence type="ECO:0000256" key="2">
    <source>
        <dbReference type="ARBA" id="ARBA00022490"/>
    </source>
</evidence>
<keyword evidence="3 8" id="KW-0489">Methyltransferase</keyword>
<keyword evidence="12" id="KW-1185">Reference proteome</keyword>
<dbReference type="InterPro" id="IPR023546">
    <property type="entry name" value="MGMT"/>
</dbReference>
<comment type="caution">
    <text evidence="11">The sequence shown here is derived from an EMBL/GenBank/DDBJ whole genome shotgun (WGS) entry which is preliminary data.</text>
</comment>
<dbReference type="Gene3D" id="3.30.160.70">
    <property type="entry name" value="Methylated DNA-protein cysteine methyltransferase domain"/>
    <property type="match status" value="1"/>
</dbReference>
<dbReference type="CDD" id="cd06445">
    <property type="entry name" value="ATase"/>
    <property type="match status" value="1"/>
</dbReference>
<organism evidence="11 12">
    <name type="scientific">Ferrimonas pelagia</name>
    <dbReference type="NCBI Taxonomy" id="1177826"/>
    <lineage>
        <taxon>Bacteria</taxon>
        <taxon>Pseudomonadati</taxon>
        <taxon>Pseudomonadota</taxon>
        <taxon>Gammaproteobacteria</taxon>
        <taxon>Alteromonadales</taxon>
        <taxon>Ferrimonadaceae</taxon>
        <taxon>Ferrimonas</taxon>
    </lineage>
</organism>
<dbReference type="PANTHER" id="PTHR10815:SF5">
    <property type="entry name" value="METHYLATED-DNA--PROTEIN-CYSTEINE METHYLTRANSFERASE"/>
    <property type="match status" value="1"/>
</dbReference>
<keyword evidence="6 8" id="KW-0234">DNA repair</keyword>
<comment type="catalytic activity">
    <reaction evidence="7 8">
        <text>a 6-O-methyl-2'-deoxyguanosine in DNA + L-cysteinyl-[protein] = S-methyl-L-cysteinyl-[protein] + a 2'-deoxyguanosine in DNA</text>
        <dbReference type="Rhea" id="RHEA:24000"/>
        <dbReference type="Rhea" id="RHEA-COMP:10131"/>
        <dbReference type="Rhea" id="RHEA-COMP:10132"/>
        <dbReference type="Rhea" id="RHEA-COMP:11367"/>
        <dbReference type="Rhea" id="RHEA-COMP:11368"/>
        <dbReference type="ChEBI" id="CHEBI:29950"/>
        <dbReference type="ChEBI" id="CHEBI:82612"/>
        <dbReference type="ChEBI" id="CHEBI:85445"/>
        <dbReference type="ChEBI" id="CHEBI:85448"/>
        <dbReference type="EC" id="2.1.1.63"/>
    </reaction>
</comment>
<comment type="subcellular location">
    <subcellularLocation>
        <location evidence="8">Cytoplasm</location>
    </subcellularLocation>
</comment>
<name>A0ABP9EI86_9GAMM</name>
<comment type="catalytic activity">
    <reaction evidence="1 8">
        <text>a 4-O-methyl-thymidine in DNA + L-cysteinyl-[protein] = a thymidine in DNA + S-methyl-L-cysteinyl-[protein]</text>
        <dbReference type="Rhea" id="RHEA:53428"/>
        <dbReference type="Rhea" id="RHEA-COMP:10131"/>
        <dbReference type="Rhea" id="RHEA-COMP:10132"/>
        <dbReference type="Rhea" id="RHEA-COMP:13555"/>
        <dbReference type="Rhea" id="RHEA-COMP:13556"/>
        <dbReference type="ChEBI" id="CHEBI:29950"/>
        <dbReference type="ChEBI" id="CHEBI:82612"/>
        <dbReference type="ChEBI" id="CHEBI:137386"/>
        <dbReference type="ChEBI" id="CHEBI:137387"/>
        <dbReference type="EC" id="2.1.1.63"/>
    </reaction>
</comment>
<evidence type="ECO:0000256" key="7">
    <source>
        <dbReference type="ARBA" id="ARBA00049348"/>
    </source>
</evidence>
<proteinExistence type="inferred from homology"/>
<dbReference type="Gene3D" id="1.10.10.10">
    <property type="entry name" value="Winged helix-like DNA-binding domain superfamily/Winged helix DNA-binding domain"/>
    <property type="match status" value="1"/>
</dbReference>
<feature type="active site" description="Nucleophile; methyl group acceptor" evidence="8">
    <location>
        <position position="126"/>
    </location>
</feature>
<gene>
    <name evidence="11" type="ORF">GCM10023333_10930</name>
</gene>
<evidence type="ECO:0000259" key="10">
    <source>
        <dbReference type="Pfam" id="PF02870"/>
    </source>
</evidence>
<evidence type="ECO:0000259" key="9">
    <source>
        <dbReference type="Pfam" id="PF01035"/>
    </source>
</evidence>
<comment type="miscellaneous">
    <text evidence="8">This enzyme catalyzes only one turnover and therefore is not strictly catalytic. According to one definition, an enzyme is a biocatalyst that acts repeatedly and over many reaction cycles.</text>
</comment>
<dbReference type="Proteomes" id="UP001499988">
    <property type="component" value="Unassembled WGS sequence"/>
</dbReference>
<evidence type="ECO:0000256" key="3">
    <source>
        <dbReference type="ARBA" id="ARBA00022603"/>
    </source>
</evidence>
<dbReference type="PROSITE" id="PS00374">
    <property type="entry name" value="MGMT"/>
    <property type="match status" value="1"/>
</dbReference>
<evidence type="ECO:0000256" key="6">
    <source>
        <dbReference type="ARBA" id="ARBA00023204"/>
    </source>
</evidence>
<dbReference type="EMBL" id="BAABJZ010000014">
    <property type="protein sequence ID" value="GAA4878961.1"/>
    <property type="molecule type" value="Genomic_DNA"/>
</dbReference>
<comment type="similarity">
    <text evidence="8">Belongs to the MGMT family.</text>
</comment>
<dbReference type="InterPro" id="IPR036388">
    <property type="entry name" value="WH-like_DNA-bd_sf"/>
</dbReference>
<dbReference type="InterPro" id="IPR001497">
    <property type="entry name" value="MethylDNA_cys_MeTrfase_AS"/>
</dbReference>
<comment type="function">
    <text evidence="8">Involved in the cellular defense against the biological effects of O6-methylguanine (O6-MeG) and O4-methylthymine (O4-MeT) in DNA. Repairs the methylated nucleobase in DNA by stoichiometrically transferring the methyl group to a cysteine residue in the enzyme. This is a suicide reaction: the enzyme is irreversibly inactivated.</text>
</comment>
<keyword evidence="4 8" id="KW-0808">Transferase</keyword>
<protein>
    <recommendedName>
        <fullName evidence="8">Methylated-DNA--protein-cysteine methyltransferase</fullName>
        <ecNumber evidence="8">2.1.1.63</ecNumber>
    </recommendedName>
    <alternativeName>
        <fullName evidence="8">6-O-methylguanine-DNA methyltransferase</fullName>
        <shortName evidence="8">MGMT</shortName>
    </alternativeName>
    <alternativeName>
        <fullName evidence="8">O-6-methylguanine-DNA-alkyltransferase</fullName>
    </alternativeName>
</protein>
<dbReference type="Pfam" id="PF01035">
    <property type="entry name" value="DNA_binding_1"/>
    <property type="match status" value="1"/>
</dbReference>
<evidence type="ECO:0000256" key="1">
    <source>
        <dbReference type="ARBA" id="ARBA00001286"/>
    </source>
</evidence>
<dbReference type="EC" id="2.1.1.63" evidence="8"/>
<accession>A0ABP9EI86</accession>
<evidence type="ECO:0000313" key="12">
    <source>
        <dbReference type="Proteomes" id="UP001499988"/>
    </source>
</evidence>